<reference evidence="2" key="1">
    <citation type="submission" date="2020-07" db="EMBL/GenBank/DDBJ databases">
        <title>The High-quality genome of the commercially important snow crab, Chionoecetes opilio.</title>
        <authorList>
            <person name="Jeong J.-H."/>
            <person name="Ryu S."/>
        </authorList>
    </citation>
    <scope>NUCLEOTIDE SEQUENCE</scope>
    <source>
        <strain evidence="2">MADBK_172401_WGS</strain>
        <tissue evidence="2">Digestive gland</tissue>
    </source>
</reference>
<gene>
    <name evidence="2" type="ORF">GWK47_021620</name>
</gene>
<feature type="compositionally biased region" description="Polar residues" evidence="1">
    <location>
        <begin position="163"/>
        <end position="173"/>
    </location>
</feature>
<name>A0A8J5CE94_CHIOP</name>
<evidence type="ECO:0000313" key="3">
    <source>
        <dbReference type="Proteomes" id="UP000770661"/>
    </source>
</evidence>
<dbReference type="AlphaFoldDB" id="A0A8J5CE94"/>
<evidence type="ECO:0000313" key="2">
    <source>
        <dbReference type="EMBL" id="KAG0710986.1"/>
    </source>
</evidence>
<feature type="region of interest" description="Disordered" evidence="1">
    <location>
        <begin position="152"/>
        <end position="173"/>
    </location>
</feature>
<dbReference type="EMBL" id="JACEEZ010023664">
    <property type="protein sequence ID" value="KAG0710986.1"/>
    <property type="molecule type" value="Genomic_DNA"/>
</dbReference>
<keyword evidence="3" id="KW-1185">Reference proteome</keyword>
<proteinExistence type="predicted"/>
<accession>A0A8J5CE94</accession>
<feature type="region of interest" description="Disordered" evidence="1">
    <location>
        <begin position="20"/>
        <end position="42"/>
    </location>
</feature>
<dbReference type="OrthoDB" id="10660463at2759"/>
<evidence type="ECO:0000256" key="1">
    <source>
        <dbReference type="SAM" id="MobiDB-lite"/>
    </source>
</evidence>
<organism evidence="2 3">
    <name type="scientific">Chionoecetes opilio</name>
    <name type="common">Atlantic snow crab</name>
    <name type="synonym">Cancer opilio</name>
    <dbReference type="NCBI Taxonomy" id="41210"/>
    <lineage>
        <taxon>Eukaryota</taxon>
        <taxon>Metazoa</taxon>
        <taxon>Ecdysozoa</taxon>
        <taxon>Arthropoda</taxon>
        <taxon>Crustacea</taxon>
        <taxon>Multicrustacea</taxon>
        <taxon>Malacostraca</taxon>
        <taxon>Eumalacostraca</taxon>
        <taxon>Eucarida</taxon>
        <taxon>Decapoda</taxon>
        <taxon>Pleocyemata</taxon>
        <taxon>Brachyura</taxon>
        <taxon>Eubrachyura</taxon>
        <taxon>Majoidea</taxon>
        <taxon>Majidae</taxon>
        <taxon>Chionoecetes</taxon>
    </lineage>
</organism>
<comment type="caution">
    <text evidence="2">The sequence shown here is derived from an EMBL/GenBank/DDBJ whole genome shotgun (WGS) entry which is preliminary data.</text>
</comment>
<sequence length="173" mass="17668">MGVEQPGGGEELGEAGQGVTTFHRLPSDPLHPGSLLSPASAGVVTPGSAGDGGTINGGISGYSSYVITIDGISTVFSNPVRLSPALSQQPGDTLPTPVQVITGDILSQDPKVTYDPDTKLSPESQFTPQDKVRSGHESIYAVTSGSKCVGQGLGGREFPPTDLPQTVLLQPSV</sequence>
<dbReference type="Proteomes" id="UP000770661">
    <property type="component" value="Unassembled WGS sequence"/>
</dbReference>
<protein>
    <submittedName>
        <fullName evidence="2">Uncharacterized protein</fullName>
    </submittedName>
</protein>